<feature type="domain" description="Glucosamine/galactosamine-6-phosphate isomerase" evidence="4">
    <location>
        <begin position="11"/>
        <end position="229"/>
    </location>
</feature>
<dbReference type="InterPro" id="IPR006148">
    <property type="entry name" value="Glc/Gal-6P_isomerase"/>
</dbReference>
<name>A0ABS4GAY0_9FIRM</name>
<comment type="function">
    <text evidence="3">Catalyzes the reversible isomerization-deamination of glucosamine 6-phosphate (GlcN6P) to form fructose 6-phosphate (Fru6P) and ammonium ion.</text>
</comment>
<keyword evidence="6" id="KW-1185">Reference proteome</keyword>
<proteinExistence type="inferred from homology"/>
<reference evidence="5 6" key="1">
    <citation type="submission" date="2021-03" db="EMBL/GenBank/DDBJ databases">
        <title>Genomic Encyclopedia of Type Strains, Phase IV (KMG-IV): sequencing the most valuable type-strain genomes for metagenomic binning, comparative biology and taxonomic classification.</title>
        <authorList>
            <person name="Goeker M."/>
        </authorList>
    </citation>
    <scope>NUCLEOTIDE SEQUENCE [LARGE SCALE GENOMIC DNA]</scope>
    <source>
        <strain evidence="5 6">DSM 24004</strain>
    </source>
</reference>
<protein>
    <recommendedName>
        <fullName evidence="3">Glucosamine-6-phosphate deaminase</fullName>
        <ecNumber evidence="3">3.5.99.6</ecNumber>
    </recommendedName>
    <alternativeName>
        <fullName evidence="3">GlcN6P deaminase</fullName>
        <shortName evidence="3">GNPDA</shortName>
    </alternativeName>
    <alternativeName>
        <fullName evidence="3">Glucosamine-6-phosphate isomerase</fullName>
    </alternativeName>
</protein>
<feature type="active site" description="For ring-opening step" evidence="3">
    <location>
        <position position="143"/>
    </location>
</feature>
<dbReference type="RefSeq" id="WP_209510612.1">
    <property type="nucleotide sequence ID" value="NZ_JAGGKS010000002.1"/>
</dbReference>
<comment type="similarity">
    <text evidence="3">Belongs to the glucosamine/galactosamine-6-phosphate isomerase family. NagB subfamily.</text>
</comment>
<dbReference type="InterPro" id="IPR037171">
    <property type="entry name" value="NagB/RpiA_transferase-like"/>
</dbReference>
<comment type="pathway">
    <text evidence="3">Amino-sugar metabolism; N-acetylneuraminate degradation; D-fructose 6-phosphate from N-acetylneuraminate: step 5/5.</text>
</comment>
<sequence>MEIVIKKDYDEVSELAAKYMLDVIRNKENAVLGLPTGGTPIRMYNIVVEEYKRKKILFNNIKTFNLDEYIGLSKLNKQSYYYFMNKHLFSYTDIKEENIHTPNGMTKDVLNECINYENKIKAVGSMDILFLGIGQNGHIGFNEPADFFEPYTHKVILKEKTVKSNSRFFEKIEDVPVTAITMGVKTILSAKKIVMLAIGETKADAISKMVNGKITPQLPASILQLHNDVTVIVDENASKYL</sequence>
<dbReference type="Proteomes" id="UP001519342">
    <property type="component" value="Unassembled WGS sequence"/>
</dbReference>
<dbReference type="PANTHER" id="PTHR11280">
    <property type="entry name" value="GLUCOSAMINE-6-PHOSPHATE ISOMERASE"/>
    <property type="match status" value="1"/>
</dbReference>
<comment type="catalytic activity">
    <reaction evidence="3">
        <text>alpha-D-glucosamine 6-phosphate + H2O = beta-D-fructose 6-phosphate + NH4(+)</text>
        <dbReference type="Rhea" id="RHEA:12172"/>
        <dbReference type="ChEBI" id="CHEBI:15377"/>
        <dbReference type="ChEBI" id="CHEBI:28938"/>
        <dbReference type="ChEBI" id="CHEBI:57634"/>
        <dbReference type="ChEBI" id="CHEBI:75989"/>
        <dbReference type="EC" id="3.5.99.6"/>
    </reaction>
</comment>
<feature type="active site" description="Proton acceptor; for enolization step" evidence="3">
    <location>
        <position position="67"/>
    </location>
</feature>
<dbReference type="EC" id="3.5.99.6" evidence="3"/>
<evidence type="ECO:0000259" key="4">
    <source>
        <dbReference type="Pfam" id="PF01182"/>
    </source>
</evidence>
<feature type="active site" description="Proton acceptor; for ring-opening step" evidence="3">
    <location>
        <position position="138"/>
    </location>
</feature>
<comment type="caution">
    <text evidence="5">The sequence shown here is derived from an EMBL/GenBank/DDBJ whole genome shotgun (WGS) entry which is preliminary data.</text>
</comment>
<feature type="active site" description="For ring-opening step" evidence="3">
    <location>
        <position position="136"/>
    </location>
</feature>
<dbReference type="Gene3D" id="3.40.50.1360">
    <property type="match status" value="1"/>
</dbReference>
<evidence type="ECO:0000256" key="2">
    <source>
        <dbReference type="ARBA" id="ARBA00023277"/>
    </source>
</evidence>
<comment type="caution">
    <text evidence="3">Lacks conserved residue(s) required for the propagation of feature annotation.</text>
</comment>
<organism evidence="5 6">
    <name type="scientific">Sedimentibacter acidaminivorans</name>
    <dbReference type="NCBI Taxonomy" id="913099"/>
    <lineage>
        <taxon>Bacteria</taxon>
        <taxon>Bacillati</taxon>
        <taxon>Bacillota</taxon>
        <taxon>Tissierellia</taxon>
        <taxon>Sedimentibacter</taxon>
    </lineage>
</organism>
<dbReference type="CDD" id="cd01399">
    <property type="entry name" value="GlcN6P_deaminase"/>
    <property type="match status" value="1"/>
</dbReference>
<keyword evidence="2 3" id="KW-0119">Carbohydrate metabolism</keyword>
<dbReference type="HAMAP" id="MF_01241">
    <property type="entry name" value="GlcN6P_deamin"/>
    <property type="match status" value="1"/>
</dbReference>
<dbReference type="InterPro" id="IPR004547">
    <property type="entry name" value="Glucosamine6P_isomerase"/>
</dbReference>
<evidence type="ECO:0000313" key="6">
    <source>
        <dbReference type="Proteomes" id="UP001519342"/>
    </source>
</evidence>
<gene>
    <name evidence="3" type="primary">nagB</name>
    <name evidence="5" type="ORF">J2Z76_000705</name>
</gene>
<dbReference type="PANTHER" id="PTHR11280:SF5">
    <property type="entry name" value="GLUCOSAMINE-6-PHOSPHATE ISOMERASE"/>
    <property type="match status" value="1"/>
</dbReference>
<dbReference type="NCBIfam" id="TIGR00502">
    <property type="entry name" value="nagB"/>
    <property type="match status" value="1"/>
</dbReference>
<accession>A0ABS4GAY0</accession>
<keyword evidence="1 3" id="KW-0378">Hydrolase</keyword>
<dbReference type="SUPFAM" id="SSF100950">
    <property type="entry name" value="NagB/RpiA/CoA transferase-like"/>
    <property type="match status" value="1"/>
</dbReference>
<dbReference type="GO" id="GO:0004342">
    <property type="term" value="F:glucosamine-6-phosphate deaminase activity"/>
    <property type="evidence" value="ECO:0007669"/>
    <property type="project" value="UniProtKB-EC"/>
</dbReference>
<dbReference type="Pfam" id="PF01182">
    <property type="entry name" value="Glucosamine_iso"/>
    <property type="match status" value="1"/>
</dbReference>
<evidence type="ECO:0000256" key="3">
    <source>
        <dbReference type="HAMAP-Rule" id="MF_01241"/>
    </source>
</evidence>
<evidence type="ECO:0000313" key="5">
    <source>
        <dbReference type="EMBL" id="MBP1924848.1"/>
    </source>
</evidence>
<dbReference type="EMBL" id="JAGGKS010000002">
    <property type="protein sequence ID" value="MBP1924848.1"/>
    <property type="molecule type" value="Genomic_DNA"/>
</dbReference>
<evidence type="ECO:0000256" key="1">
    <source>
        <dbReference type="ARBA" id="ARBA00022801"/>
    </source>
</evidence>